<evidence type="ECO:0000313" key="9">
    <source>
        <dbReference type="EMBL" id="KAK7398603.1"/>
    </source>
</evidence>
<proteinExistence type="predicted"/>
<protein>
    <recommendedName>
        <fullName evidence="8">Major facilitator superfamily (MFS) profile domain-containing protein</fullName>
    </recommendedName>
</protein>
<evidence type="ECO:0000259" key="8">
    <source>
        <dbReference type="PROSITE" id="PS50850"/>
    </source>
</evidence>
<feature type="domain" description="Major facilitator superfamily (MFS) profile" evidence="8">
    <location>
        <begin position="43"/>
        <end position="291"/>
    </location>
</feature>
<feature type="transmembrane region" description="Helical" evidence="7">
    <location>
        <begin position="237"/>
        <end position="255"/>
    </location>
</feature>
<dbReference type="EMBL" id="JAZAVJ010000322">
    <property type="protein sequence ID" value="KAK7398603.1"/>
    <property type="molecule type" value="Genomic_DNA"/>
</dbReference>
<accession>A0ABR1GJY8</accession>
<organism evidence="9 10">
    <name type="scientific">Neonectria punicea</name>
    <dbReference type="NCBI Taxonomy" id="979145"/>
    <lineage>
        <taxon>Eukaryota</taxon>
        <taxon>Fungi</taxon>
        <taxon>Dikarya</taxon>
        <taxon>Ascomycota</taxon>
        <taxon>Pezizomycotina</taxon>
        <taxon>Sordariomycetes</taxon>
        <taxon>Hypocreomycetidae</taxon>
        <taxon>Hypocreales</taxon>
        <taxon>Nectriaceae</taxon>
        <taxon>Neonectria</taxon>
    </lineage>
</organism>
<keyword evidence="3 7" id="KW-1133">Transmembrane helix</keyword>
<dbReference type="SUPFAM" id="SSF103473">
    <property type="entry name" value="MFS general substrate transporter"/>
    <property type="match status" value="1"/>
</dbReference>
<evidence type="ECO:0000256" key="5">
    <source>
        <dbReference type="ARBA" id="ARBA00023180"/>
    </source>
</evidence>
<evidence type="ECO:0000256" key="7">
    <source>
        <dbReference type="SAM" id="Phobius"/>
    </source>
</evidence>
<comment type="subcellular location">
    <subcellularLocation>
        <location evidence="1">Membrane</location>
        <topology evidence="1">Multi-pass membrane protein</topology>
    </subcellularLocation>
</comment>
<evidence type="ECO:0000256" key="2">
    <source>
        <dbReference type="ARBA" id="ARBA00022692"/>
    </source>
</evidence>
<dbReference type="Gene3D" id="1.20.1250.20">
    <property type="entry name" value="MFS general substrate transporter like domains"/>
    <property type="match status" value="1"/>
</dbReference>
<keyword evidence="5" id="KW-0325">Glycoprotein</keyword>
<keyword evidence="2 7" id="KW-0812">Transmembrane</keyword>
<evidence type="ECO:0000256" key="4">
    <source>
        <dbReference type="ARBA" id="ARBA00023136"/>
    </source>
</evidence>
<evidence type="ECO:0000313" key="10">
    <source>
        <dbReference type="Proteomes" id="UP001498476"/>
    </source>
</evidence>
<feature type="region of interest" description="Disordered" evidence="6">
    <location>
        <begin position="265"/>
        <end position="291"/>
    </location>
</feature>
<name>A0ABR1GJY8_9HYPO</name>
<dbReference type="PROSITE" id="PS50850">
    <property type="entry name" value="MFS"/>
    <property type="match status" value="1"/>
</dbReference>
<feature type="transmembrane region" description="Helical" evidence="7">
    <location>
        <begin position="39"/>
        <end position="61"/>
    </location>
</feature>
<evidence type="ECO:0000256" key="6">
    <source>
        <dbReference type="SAM" id="MobiDB-lite"/>
    </source>
</evidence>
<feature type="compositionally biased region" description="Polar residues" evidence="6">
    <location>
        <begin position="269"/>
        <end position="284"/>
    </location>
</feature>
<reference evidence="9 10" key="1">
    <citation type="journal article" date="2025" name="Microbiol. Resour. Announc.">
        <title>Draft genome sequences for Neonectria magnoliae and Neonectria punicea, canker pathogens of Liriodendron tulipifera and Acer saccharum in West Virginia.</title>
        <authorList>
            <person name="Petronek H.M."/>
            <person name="Kasson M.T."/>
            <person name="Metheny A.M."/>
            <person name="Stauder C.M."/>
            <person name="Lovett B."/>
            <person name="Lynch S.C."/>
            <person name="Garnas J.R."/>
            <person name="Kasson L.R."/>
            <person name="Stajich J.E."/>
        </authorList>
    </citation>
    <scope>NUCLEOTIDE SEQUENCE [LARGE SCALE GENOMIC DNA]</scope>
    <source>
        <strain evidence="9 10">NRRL 64653</strain>
    </source>
</reference>
<gene>
    <name evidence="9" type="ORF">QQX98_012012</name>
</gene>
<comment type="caution">
    <text evidence="9">The sequence shown here is derived from an EMBL/GenBank/DDBJ whole genome shotgun (WGS) entry which is preliminary data.</text>
</comment>
<feature type="transmembrane region" description="Helical" evidence="7">
    <location>
        <begin position="208"/>
        <end position="231"/>
    </location>
</feature>
<sequence>MEPRDDALQTVDETAPLLAQHQSTSSGDAVSSAELKSPLYPYALFFILALSFVADLGGSLVDTPEVRLLEMAICRDYYLQHDPSVIGPLPRSYVDEKLCKVNEIQVDLAYMRAVKSLLMTVPGLILTIPYGRLADRIGRKPVAFLGMLGQVTAYFWVILVCYFHQTFPTRLVLLSPIFLAVGGGSRVLSAIMATVIADVAPENMRTTIFYLVGAGLLATDIIAAPVGSWLLSKDLWLPFKFSAPIICLSFPLLLAMPETLVSRKKADTSNDQATSRGASDQSTKPGGGSAT</sequence>
<dbReference type="PANTHER" id="PTHR23507">
    <property type="entry name" value="ZGC:174356"/>
    <property type="match status" value="1"/>
</dbReference>
<feature type="transmembrane region" description="Helical" evidence="7">
    <location>
        <begin position="171"/>
        <end position="196"/>
    </location>
</feature>
<dbReference type="InterPro" id="IPR020846">
    <property type="entry name" value="MFS_dom"/>
</dbReference>
<feature type="transmembrane region" description="Helical" evidence="7">
    <location>
        <begin position="142"/>
        <end position="165"/>
    </location>
</feature>
<evidence type="ECO:0000256" key="3">
    <source>
        <dbReference type="ARBA" id="ARBA00022989"/>
    </source>
</evidence>
<dbReference type="Proteomes" id="UP001498476">
    <property type="component" value="Unassembled WGS sequence"/>
</dbReference>
<dbReference type="InterPro" id="IPR011701">
    <property type="entry name" value="MFS"/>
</dbReference>
<evidence type="ECO:0000256" key="1">
    <source>
        <dbReference type="ARBA" id="ARBA00004141"/>
    </source>
</evidence>
<keyword evidence="4 7" id="KW-0472">Membrane</keyword>
<dbReference type="InterPro" id="IPR036259">
    <property type="entry name" value="MFS_trans_sf"/>
</dbReference>
<keyword evidence="10" id="KW-1185">Reference proteome</keyword>
<dbReference type="PANTHER" id="PTHR23507:SF1">
    <property type="entry name" value="FI18259P1-RELATED"/>
    <property type="match status" value="1"/>
</dbReference>
<dbReference type="Pfam" id="PF07690">
    <property type="entry name" value="MFS_1"/>
    <property type="match status" value="1"/>
</dbReference>